<keyword evidence="2" id="KW-1133">Transmembrane helix</keyword>
<dbReference type="RefSeq" id="WP_307284092.1">
    <property type="nucleotide sequence ID" value="NZ_JAUSVX010000023.1"/>
</dbReference>
<keyword evidence="2" id="KW-0472">Membrane</keyword>
<sequence length="207" mass="21063">MVSLAILWVERLGLFVRRFILEVLASAIVTACVAAATTTYLRYADTPAPRPVASIPVGNLLSPIPDAGATHFLVPAATAAPASGSVTVTGSVPATVQAQVRPVALPPPRPRIAAAPAKVLPTRPELAQAVPVAEPAAPDDPVPVLMQLDSGTPDRPADPAPPAAVPPPAAKPEQTILGVAVPDIIPRGSDVVKRVRGLGEAVGSLMP</sequence>
<gene>
    <name evidence="3" type="ORF">QO011_007490</name>
</gene>
<reference evidence="3 4" key="1">
    <citation type="submission" date="2023-07" db="EMBL/GenBank/DDBJ databases">
        <title>Genomic Encyclopedia of Type Strains, Phase IV (KMG-IV): sequencing the most valuable type-strain genomes for metagenomic binning, comparative biology and taxonomic classification.</title>
        <authorList>
            <person name="Goeker M."/>
        </authorList>
    </citation>
    <scope>NUCLEOTIDE SEQUENCE [LARGE SCALE GENOMIC DNA]</scope>
    <source>
        <strain evidence="3 4">DSM 19619</strain>
    </source>
</reference>
<evidence type="ECO:0000256" key="2">
    <source>
        <dbReference type="SAM" id="Phobius"/>
    </source>
</evidence>
<dbReference type="EMBL" id="JAUSVX010000023">
    <property type="protein sequence ID" value="MDQ0474449.1"/>
    <property type="molecule type" value="Genomic_DNA"/>
</dbReference>
<protein>
    <submittedName>
        <fullName evidence="3">Uncharacterized protein</fullName>
    </submittedName>
</protein>
<evidence type="ECO:0000313" key="3">
    <source>
        <dbReference type="EMBL" id="MDQ0474449.1"/>
    </source>
</evidence>
<accession>A0ABU0JMF5</accession>
<dbReference type="Proteomes" id="UP001242480">
    <property type="component" value="Unassembled WGS sequence"/>
</dbReference>
<organism evidence="3 4">
    <name type="scientific">Labrys wisconsinensis</name>
    <dbReference type="NCBI Taxonomy" id="425677"/>
    <lineage>
        <taxon>Bacteria</taxon>
        <taxon>Pseudomonadati</taxon>
        <taxon>Pseudomonadota</taxon>
        <taxon>Alphaproteobacteria</taxon>
        <taxon>Hyphomicrobiales</taxon>
        <taxon>Xanthobacteraceae</taxon>
        <taxon>Labrys</taxon>
    </lineage>
</organism>
<keyword evidence="4" id="KW-1185">Reference proteome</keyword>
<keyword evidence="2" id="KW-0812">Transmembrane</keyword>
<feature type="compositionally biased region" description="Pro residues" evidence="1">
    <location>
        <begin position="158"/>
        <end position="170"/>
    </location>
</feature>
<evidence type="ECO:0000313" key="4">
    <source>
        <dbReference type="Proteomes" id="UP001242480"/>
    </source>
</evidence>
<feature type="transmembrane region" description="Helical" evidence="2">
    <location>
        <begin position="20"/>
        <end position="41"/>
    </location>
</feature>
<name>A0ABU0JMF5_9HYPH</name>
<evidence type="ECO:0000256" key="1">
    <source>
        <dbReference type="SAM" id="MobiDB-lite"/>
    </source>
</evidence>
<feature type="region of interest" description="Disordered" evidence="1">
    <location>
        <begin position="147"/>
        <end position="170"/>
    </location>
</feature>
<proteinExistence type="predicted"/>
<comment type="caution">
    <text evidence="3">The sequence shown here is derived from an EMBL/GenBank/DDBJ whole genome shotgun (WGS) entry which is preliminary data.</text>
</comment>